<reference evidence="1 2" key="1">
    <citation type="submission" date="2018-03" db="EMBL/GenBank/DDBJ databases">
        <title>Genomic Encyclopedia of Archaeal and Bacterial Type Strains, Phase II (KMG-II): from individual species to whole genera.</title>
        <authorList>
            <person name="Goeker M."/>
        </authorList>
    </citation>
    <scope>NUCLEOTIDE SEQUENCE [LARGE SCALE GENOMIC DNA]</scope>
    <source>
        <strain evidence="1 2">DSM 101533</strain>
    </source>
</reference>
<evidence type="ECO:0000313" key="1">
    <source>
        <dbReference type="EMBL" id="PRY74637.1"/>
    </source>
</evidence>
<dbReference type="EMBL" id="PVTP01000016">
    <property type="protein sequence ID" value="PRY74637.1"/>
    <property type="molecule type" value="Genomic_DNA"/>
</dbReference>
<evidence type="ECO:0008006" key="3">
    <source>
        <dbReference type="Google" id="ProtNLM"/>
    </source>
</evidence>
<keyword evidence="2" id="KW-1185">Reference proteome</keyword>
<dbReference type="OrthoDB" id="134501at2"/>
<dbReference type="Gene3D" id="2.130.10.10">
    <property type="entry name" value="YVTN repeat-like/Quinoprotein amine dehydrogenase"/>
    <property type="match status" value="1"/>
</dbReference>
<comment type="caution">
    <text evidence="1">The sequence shown here is derived from an EMBL/GenBank/DDBJ whole genome shotgun (WGS) entry which is preliminary data.</text>
</comment>
<proteinExistence type="predicted"/>
<evidence type="ECO:0000313" key="2">
    <source>
        <dbReference type="Proteomes" id="UP000238007"/>
    </source>
</evidence>
<name>A0A2T0VTZ2_9RHOB</name>
<dbReference type="SUPFAM" id="SSF82171">
    <property type="entry name" value="DPP6 N-terminal domain-like"/>
    <property type="match status" value="1"/>
</dbReference>
<protein>
    <recommendedName>
        <fullName evidence="3">WD40 repeat protein</fullName>
    </recommendedName>
</protein>
<dbReference type="InterPro" id="IPR015943">
    <property type="entry name" value="WD40/YVTN_repeat-like_dom_sf"/>
</dbReference>
<dbReference type="RefSeq" id="WP_106359202.1">
    <property type="nucleotide sequence ID" value="NZ_PVTP01000016.1"/>
</dbReference>
<accession>A0A2T0VTZ2</accession>
<organism evidence="1 2">
    <name type="scientific">Yoonia maritima</name>
    <dbReference type="NCBI Taxonomy" id="1435347"/>
    <lineage>
        <taxon>Bacteria</taxon>
        <taxon>Pseudomonadati</taxon>
        <taxon>Pseudomonadota</taxon>
        <taxon>Alphaproteobacteria</taxon>
        <taxon>Rhodobacterales</taxon>
        <taxon>Paracoccaceae</taxon>
        <taxon>Yoonia</taxon>
    </lineage>
</organism>
<sequence length="824" mass="87180">MANFSLNLKNPALTKGQLNTIYVGSTTPNAIELEIKNLTAFDVTFKTTETMTLKFPGKMISTTNAANITVDTAWTKTKLTNPNGSADPYYTFSLVPKADIVVKPTEMMTLTLSTIVPTTAVNGSIVVSQSIPFADLQAQHLLICTAVPSTDNQTLMGPNRALEVDATITGATNSLASTNKIEPSVKPASSNIKPESVVLNTVQLSFAFKGQNNRPETHTGYDPLQALIKSFDTGKSPEFTIRFPYANALSNIDPNFALTDNSTKSQGYISPTSGRNIDISLSSNREGVLSTSNWEVTVDVSDDATAPVWHVRPAATNQHVFTSISVSNADPFLNIYLRNICTALPIDPSTPQSVAFIQTKNFPGFNDQFLELTVDKDPVQKTKSFAVSVAPDASAVELDWQTQNTTSVTISSVQHGGQAQLDPSGPLSVPVSVQTPLLCQYDLASYNANRTPQTDPVANAKVNAVWTTNQVVAASGYSHLSTVCSAPDAQSVFAPALGADAQAQLYQFSTATLAETSKTAFADGLIPVNVAANPTNTMVYVVRQDSTGLAQDIVKLDATSLATQSSSIAASANFTNIPHAAMQDGGAIATTPDGSHVVYSSYKNSGTPAIYYIDTSQDWSTYTAPIVSVPALDDRGLAVSAQNIFHSDSGGLGHITLTPSLGTSSTTLALTSGGSSYQAGPMSLSQNGSLLAVWSRPQGKAIGGRIFFVRTSDITVQPVGINTQISYVPPMRSLAIYRPSLCFSADGAYLFVSGVSVRGDGLIYVYDVATGAQIGQPILYQGSGFGPIVAQPDGLAVFAITFPSNQVGGVYRLDPEFAPFVNLI</sequence>
<dbReference type="AlphaFoldDB" id="A0A2T0VTZ2"/>
<dbReference type="Proteomes" id="UP000238007">
    <property type="component" value="Unassembled WGS sequence"/>
</dbReference>
<gene>
    <name evidence="1" type="ORF">CLV80_11619</name>
</gene>